<evidence type="ECO:0000256" key="2">
    <source>
        <dbReference type="ARBA" id="ARBA00022771"/>
    </source>
</evidence>
<dbReference type="SMART" id="SM00184">
    <property type="entry name" value="RING"/>
    <property type="match status" value="1"/>
</dbReference>
<evidence type="ECO:0000259" key="5">
    <source>
        <dbReference type="PROSITE" id="PS50089"/>
    </source>
</evidence>
<feature type="domain" description="RING-type" evidence="5">
    <location>
        <begin position="33"/>
        <end position="76"/>
    </location>
</feature>
<dbReference type="AlphaFoldDB" id="A0A9P3CA83"/>
<proteinExistence type="predicted"/>
<dbReference type="RefSeq" id="XP_044651152.1">
    <property type="nucleotide sequence ID" value="XM_044795217.1"/>
</dbReference>
<evidence type="ECO:0000256" key="4">
    <source>
        <dbReference type="PROSITE-ProRule" id="PRU00175"/>
    </source>
</evidence>
<sequence length="305" mass="34464">MSVPTRAEYLRGLVPLPLPFQPPNVDDGEDVECPICRVPYEDEPSTQIVETVCKHKFCYDCLLSWNQEHSSCPTCRKELYEPESGAEDFADFPIEAMEMIEVIEQAMALMEFREDRVGHDDRDIQSFLEAHNNQRNVSDVNQHEAERAAAAGRDAYRPVILEAGYLWRRLMTQIQLLHEWNESWILAELPIEPEPVPEMPEFIQELMGYDARCSFSCHDAGLTYEFDRLSVRGEAAGEDAWDSPAHPLYIFAQAARSYFNSPECEQVITTIAHSANRRGEGMSAELDVCFSGTGPVAPASEQPTG</sequence>
<name>A0A9P3CA83_9PEZI</name>
<keyword evidence="1" id="KW-0479">Metal-binding</keyword>
<evidence type="ECO:0000256" key="1">
    <source>
        <dbReference type="ARBA" id="ARBA00022723"/>
    </source>
</evidence>
<gene>
    <name evidence="6" type="ORF">CKM354_000013400</name>
</gene>
<evidence type="ECO:0000313" key="7">
    <source>
        <dbReference type="Proteomes" id="UP000825890"/>
    </source>
</evidence>
<dbReference type="SUPFAM" id="SSF57850">
    <property type="entry name" value="RING/U-box"/>
    <property type="match status" value="1"/>
</dbReference>
<protein>
    <recommendedName>
        <fullName evidence="5">RING-type domain-containing protein</fullName>
    </recommendedName>
</protein>
<dbReference type="OrthoDB" id="2849579at2759"/>
<evidence type="ECO:0000256" key="3">
    <source>
        <dbReference type="ARBA" id="ARBA00022833"/>
    </source>
</evidence>
<dbReference type="PROSITE" id="PS50089">
    <property type="entry name" value="ZF_RING_2"/>
    <property type="match status" value="1"/>
</dbReference>
<dbReference type="PROSITE" id="PS00518">
    <property type="entry name" value="ZF_RING_1"/>
    <property type="match status" value="1"/>
</dbReference>
<dbReference type="InterPro" id="IPR013083">
    <property type="entry name" value="Znf_RING/FYVE/PHD"/>
</dbReference>
<comment type="caution">
    <text evidence="6">The sequence shown here is derived from an EMBL/GenBank/DDBJ whole genome shotgun (WGS) entry which is preliminary data.</text>
</comment>
<organism evidence="6 7">
    <name type="scientific">Cercospora kikuchii</name>
    <dbReference type="NCBI Taxonomy" id="84275"/>
    <lineage>
        <taxon>Eukaryota</taxon>
        <taxon>Fungi</taxon>
        <taxon>Dikarya</taxon>
        <taxon>Ascomycota</taxon>
        <taxon>Pezizomycotina</taxon>
        <taxon>Dothideomycetes</taxon>
        <taxon>Dothideomycetidae</taxon>
        <taxon>Mycosphaerellales</taxon>
        <taxon>Mycosphaerellaceae</taxon>
        <taxon>Cercospora</taxon>
    </lineage>
</organism>
<dbReference type="Gene3D" id="3.30.40.10">
    <property type="entry name" value="Zinc/RING finger domain, C3HC4 (zinc finger)"/>
    <property type="match status" value="1"/>
</dbReference>
<dbReference type="EMBL" id="BOLY01000001">
    <property type="protein sequence ID" value="GIZ36665.1"/>
    <property type="molecule type" value="Genomic_DNA"/>
</dbReference>
<keyword evidence="3" id="KW-0862">Zinc</keyword>
<reference evidence="6 7" key="1">
    <citation type="submission" date="2021-01" db="EMBL/GenBank/DDBJ databases">
        <title>Cercospora kikuchii MAFF 305040 whole genome shotgun sequence.</title>
        <authorList>
            <person name="Kashiwa T."/>
            <person name="Suzuki T."/>
        </authorList>
    </citation>
    <scope>NUCLEOTIDE SEQUENCE [LARGE SCALE GENOMIC DNA]</scope>
    <source>
        <strain evidence="6 7">MAFF 305040</strain>
    </source>
</reference>
<keyword evidence="2 4" id="KW-0863">Zinc-finger</keyword>
<dbReference type="Pfam" id="PF13639">
    <property type="entry name" value="zf-RING_2"/>
    <property type="match status" value="1"/>
</dbReference>
<evidence type="ECO:0000313" key="6">
    <source>
        <dbReference type="EMBL" id="GIZ36665.1"/>
    </source>
</evidence>
<dbReference type="InterPro" id="IPR001841">
    <property type="entry name" value="Znf_RING"/>
</dbReference>
<keyword evidence="7" id="KW-1185">Reference proteome</keyword>
<dbReference type="GeneID" id="68285709"/>
<dbReference type="Proteomes" id="UP000825890">
    <property type="component" value="Unassembled WGS sequence"/>
</dbReference>
<accession>A0A9P3CA83</accession>
<dbReference type="GO" id="GO:0008270">
    <property type="term" value="F:zinc ion binding"/>
    <property type="evidence" value="ECO:0007669"/>
    <property type="project" value="UniProtKB-KW"/>
</dbReference>
<dbReference type="InterPro" id="IPR017907">
    <property type="entry name" value="Znf_RING_CS"/>
</dbReference>